<reference evidence="2" key="1">
    <citation type="journal article" date="2018" name="BMC Genomics">
        <title>Genomic insights into host adaptation between the wheat stripe rust pathogen (Puccinia striiformis f. sp. tritici) and the barley stripe rust pathogen (Puccinia striiformis f. sp. hordei).</title>
        <authorList>
            <person name="Xia C."/>
            <person name="Wang M."/>
            <person name="Yin C."/>
            <person name="Cornejo O.E."/>
            <person name="Hulbert S.H."/>
            <person name="Chen X."/>
        </authorList>
    </citation>
    <scope>NUCLEOTIDE SEQUENCE [LARGE SCALE GENOMIC DNA]</scope>
    <source>
        <strain evidence="2">93-210</strain>
    </source>
</reference>
<accession>A0ACC0DYP6</accession>
<reference evidence="1 2" key="3">
    <citation type="journal article" date="2022" name="Microbiol. Spectr.">
        <title>Folding features and dynamics of 3D genome architecture in plant fungal pathogens.</title>
        <authorList>
            <person name="Xia C."/>
        </authorList>
    </citation>
    <scope>NUCLEOTIDE SEQUENCE [LARGE SCALE GENOMIC DNA]</scope>
    <source>
        <strain evidence="1 2">93-210</strain>
    </source>
</reference>
<comment type="caution">
    <text evidence="1">The sequence shown here is derived from an EMBL/GenBank/DDBJ whole genome shotgun (WGS) entry which is preliminary data.</text>
</comment>
<evidence type="ECO:0000313" key="2">
    <source>
        <dbReference type="Proteomes" id="UP001060170"/>
    </source>
</evidence>
<protein>
    <submittedName>
        <fullName evidence="1">Uncharacterized protein</fullName>
    </submittedName>
</protein>
<keyword evidence="2" id="KW-1185">Reference proteome</keyword>
<dbReference type="EMBL" id="CM045877">
    <property type="protein sequence ID" value="KAI7940855.1"/>
    <property type="molecule type" value="Genomic_DNA"/>
</dbReference>
<organism evidence="1 2">
    <name type="scientific">Puccinia striiformis f. sp. tritici</name>
    <dbReference type="NCBI Taxonomy" id="168172"/>
    <lineage>
        <taxon>Eukaryota</taxon>
        <taxon>Fungi</taxon>
        <taxon>Dikarya</taxon>
        <taxon>Basidiomycota</taxon>
        <taxon>Pucciniomycotina</taxon>
        <taxon>Pucciniomycetes</taxon>
        <taxon>Pucciniales</taxon>
        <taxon>Pucciniaceae</taxon>
        <taxon>Puccinia</taxon>
    </lineage>
</organism>
<proteinExistence type="predicted"/>
<dbReference type="Proteomes" id="UP001060170">
    <property type="component" value="Chromosome 13"/>
</dbReference>
<name>A0ACC0DYP6_9BASI</name>
<reference evidence="2" key="2">
    <citation type="journal article" date="2018" name="Mol. Plant Microbe Interact.">
        <title>Genome sequence resources for the wheat stripe rust pathogen (Puccinia striiformis f. sp. tritici) and the barley stripe rust pathogen (Puccinia striiformis f. sp. hordei).</title>
        <authorList>
            <person name="Xia C."/>
            <person name="Wang M."/>
            <person name="Yin C."/>
            <person name="Cornejo O.E."/>
            <person name="Hulbert S.H."/>
            <person name="Chen X."/>
        </authorList>
    </citation>
    <scope>NUCLEOTIDE SEQUENCE [LARGE SCALE GENOMIC DNA]</scope>
    <source>
        <strain evidence="2">93-210</strain>
    </source>
</reference>
<gene>
    <name evidence="1" type="ORF">MJO28_013140</name>
</gene>
<sequence>MTPLALLMMFVSESLYFLIIFLCTYSLSQDYAPQHVDCPARSLIRSVASGNQALGTEESLYIQQRRATIAPGAYQNYYQNVYSSVRRSRAHVPEYVKRILLGKPDELPRVSAALSGGGLRASVVGAGILNALDGRNETSVNKGTGGLLQALDYLTGLSGGACLVMSMAQANFPGIYGLTLGSVSDDTDGWLTEMNFIAPAGLDRIFQNLIGLNAKWWMALGSQVSQKALAGFDVSLGDISSRILAYHFVNGTTRENFFDSRGDHGVGASLSDLRNLDTIQSYSQPFPIITSVPESPGQGSMIQRGSAIPLSNNQYEFNMYESGSWDPSLASFIDTSYLGSSLRNGQPSAAKGCVRRFDNLGFLISASSNIFRKYDAAATLFRPKGYRSFLPAFKEVLSLIPNPFYGLGTDEYLDRESQTLRLMDGSFGGENIPFAPLLVPDRQVDVIVAFDASDDGNGWAGGKALKATSSRSNLMPDNAYPFPRIPETLSRINFTHPTFFGCEEPEVPLVIYIPNSPSIDGPETMTNLPTVSLEVNIQNHNSLHNFFSSDVMHTLDKAVSRSRVLSLLEGGTKLASRGMFNDPLWPGCLACAVVDRGKGRMQEPRQGICTDCFQRYCFPST</sequence>
<evidence type="ECO:0000313" key="1">
    <source>
        <dbReference type="EMBL" id="KAI7940855.1"/>
    </source>
</evidence>